<feature type="compositionally biased region" description="Basic residues" evidence="1">
    <location>
        <begin position="312"/>
        <end position="323"/>
    </location>
</feature>
<feature type="region of interest" description="Disordered" evidence="1">
    <location>
        <begin position="243"/>
        <end position="357"/>
    </location>
</feature>
<feature type="compositionally biased region" description="Acidic residues" evidence="1">
    <location>
        <begin position="243"/>
        <end position="258"/>
    </location>
</feature>
<proteinExistence type="predicted"/>
<name>A0AA39WGU4_9PEZI</name>
<protein>
    <submittedName>
        <fullName evidence="2">Uncharacterized protein</fullName>
    </submittedName>
</protein>
<keyword evidence="3" id="KW-1185">Reference proteome</keyword>
<sequence>MPAVDLEVINFFQEPMAWSRPCSRASSPRGKASSEDVAPLRPNELCHQGLIVTPGPRSEVDTEFPPADRLCLSGSVSHSPTDSTELQLSMPPALARSTTKDIRHSPLLSLAQRGFYEENTFNNPIVIEDDDSTDYSSDDDNGDGGSSSLSELAETDTSTADELVTGRPNKSTEIPRTEPVANSSIDVDSLPCQLTSLGHATPDNECSGSPEDCRSIMNEAIEPRSLFTPGELSLTPTATSCCETEEGSETGNPADEEQTFTQNRHDTPKTVISRDDSIDSDDRERQINHGSTIICCHASEDDTSEDENARPPVKRRRTRRRPIAAHPMPLTRSRQRRDRCNSSHPRAPPWTTRNTTSCRYHESATPLQLEATQFTDSAAAATDADPAHDEVTPAGYQEWPFQGTIKCVSIGNNKNIQHGVFASLWSCRCLSANELDSLSSITDTYSKSSSDP</sequence>
<evidence type="ECO:0000256" key="1">
    <source>
        <dbReference type="SAM" id="MobiDB-lite"/>
    </source>
</evidence>
<reference evidence="2" key="1">
    <citation type="submission" date="2023-06" db="EMBL/GenBank/DDBJ databases">
        <title>Genome-scale phylogeny and comparative genomics of the fungal order Sordariales.</title>
        <authorList>
            <consortium name="Lawrence Berkeley National Laboratory"/>
            <person name="Hensen N."/>
            <person name="Bonometti L."/>
            <person name="Westerberg I."/>
            <person name="Brannstrom I.O."/>
            <person name="Guillou S."/>
            <person name="Cros-Aarteil S."/>
            <person name="Calhoun S."/>
            <person name="Haridas S."/>
            <person name="Kuo A."/>
            <person name="Mondo S."/>
            <person name="Pangilinan J."/>
            <person name="Riley R."/>
            <person name="LaButti K."/>
            <person name="Andreopoulos B."/>
            <person name="Lipzen A."/>
            <person name="Chen C."/>
            <person name="Yanf M."/>
            <person name="Daum C."/>
            <person name="Ng V."/>
            <person name="Clum A."/>
            <person name="Steindorff A."/>
            <person name="Ohm R."/>
            <person name="Martin F."/>
            <person name="Silar P."/>
            <person name="Natvig D."/>
            <person name="Lalanne C."/>
            <person name="Gautier V."/>
            <person name="Ament-velasquez S.L."/>
            <person name="Kruys A."/>
            <person name="Hutchinson M.I."/>
            <person name="Powell A.J."/>
            <person name="Barry K."/>
            <person name="Miller A.N."/>
            <person name="Grigoriev I.V."/>
            <person name="Debuchy R."/>
            <person name="Gladieux P."/>
            <person name="Thoren M.H."/>
            <person name="Johannesson H."/>
        </authorList>
    </citation>
    <scope>NUCLEOTIDE SEQUENCE</scope>
    <source>
        <strain evidence="2">SMH3391-2</strain>
    </source>
</reference>
<evidence type="ECO:0000313" key="2">
    <source>
        <dbReference type="EMBL" id="KAK0615132.1"/>
    </source>
</evidence>
<dbReference type="AlphaFoldDB" id="A0AA39WGU4"/>
<accession>A0AA39WGU4</accession>
<dbReference type="Proteomes" id="UP001174934">
    <property type="component" value="Unassembled WGS sequence"/>
</dbReference>
<feature type="compositionally biased region" description="Polar residues" evidence="1">
    <location>
        <begin position="168"/>
        <end position="187"/>
    </location>
</feature>
<organism evidence="2 3">
    <name type="scientific">Bombardia bombarda</name>
    <dbReference type="NCBI Taxonomy" id="252184"/>
    <lineage>
        <taxon>Eukaryota</taxon>
        <taxon>Fungi</taxon>
        <taxon>Dikarya</taxon>
        <taxon>Ascomycota</taxon>
        <taxon>Pezizomycotina</taxon>
        <taxon>Sordariomycetes</taxon>
        <taxon>Sordariomycetidae</taxon>
        <taxon>Sordariales</taxon>
        <taxon>Lasiosphaeriaceae</taxon>
        <taxon>Bombardia</taxon>
    </lineage>
</organism>
<evidence type="ECO:0000313" key="3">
    <source>
        <dbReference type="Proteomes" id="UP001174934"/>
    </source>
</evidence>
<gene>
    <name evidence="2" type="ORF">B0T17DRAFT_378663</name>
</gene>
<feature type="compositionally biased region" description="Acidic residues" evidence="1">
    <location>
        <begin position="127"/>
        <end position="142"/>
    </location>
</feature>
<feature type="compositionally biased region" description="Basic and acidic residues" evidence="1">
    <location>
        <begin position="263"/>
        <end position="287"/>
    </location>
</feature>
<dbReference type="EMBL" id="JAULSR010000007">
    <property type="protein sequence ID" value="KAK0615132.1"/>
    <property type="molecule type" value="Genomic_DNA"/>
</dbReference>
<comment type="caution">
    <text evidence="2">The sequence shown here is derived from an EMBL/GenBank/DDBJ whole genome shotgun (WGS) entry which is preliminary data.</text>
</comment>
<feature type="region of interest" description="Disordered" evidence="1">
    <location>
        <begin position="121"/>
        <end position="187"/>
    </location>
</feature>